<dbReference type="Gramene" id="PGSC0003DMT400094891">
    <property type="protein sequence ID" value="PGSC0003DMT400094891"/>
    <property type="gene ID" value="PGSC0003DMG400044462"/>
</dbReference>
<evidence type="ECO:0000313" key="2">
    <source>
        <dbReference type="Proteomes" id="UP000011115"/>
    </source>
</evidence>
<dbReference type="PaxDb" id="4113-PGSC0003DMT400094891"/>
<proteinExistence type="predicted"/>
<organism evidence="1 2">
    <name type="scientific">Solanum tuberosum</name>
    <name type="common">Potato</name>
    <dbReference type="NCBI Taxonomy" id="4113"/>
    <lineage>
        <taxon>Eukaryota</taxon>
        <taxon>Viridiplantae</taxon>
        <taxon>Streptophyta</taxon>
        <taxon>Embryophyta</taxon>
        <taxon>Tracheophyta</taxon>
        <taxon>Spermatophyta</taxon>
        <taxon>Magnoliopsida</taxon>
        <taxon>eudicotyledons</taxon>
        <taxon>Gunneridae</taxon>
        <taxon>Pentapetalae</taxon>
        <taxon>asterids</taxon>
        <taxon>lamiids</taxon>
        <taxon>Solanales</taxon>
        <taxon>Solanaceae</taxon>
        <taxon>Solanoideae</taxon>
        <taxon>Solaneae</taxon>
        <taxon>Solanum</taxon>
    </lineage>
</organism>
<keyword evidence="2" id="KW-1185">Reference proteome</keyword>
<dbReference type="EnsemblPlants" id="PGSC0003DMT400094891">
    <property type="protein sequence ID" value="PGSC0003DMT400094891"/>
    <property type="gene ID" value="PGSC0003DMG400044462"/>
</dbReference>
<dbReference type="Proteomes" id="UP000011115">
    <property type="component" value="Unassembled WGS sequence"/>
</dbReference>
<protein>
    <submittedName>
        <fullName evidence="1">Integrase core domain containing protein</fullName>
    </submittedName>
</protein>
<dbReference type="AlphaFoldDB" id="M1DV40"/>
<dbReference type="HOGENOM" id="CLU_117887_1_0_1"/>
<sequence>MLVVQTSPSQSNDDIREEMAQLRTEIALVLKHVSGSAKKVNDVNYQTKTLPADEYIYEEDANLANDRTGGFRTNAQGSNLDNWRQGQGNQGGNYGNYNCERSYVCNGNCNCDNNYNKNGYGSMNEKSGPYVSPGNRDAGSSMTHIEYIMHKKCKTKGETNLWRISVEVPLRNGWVRFLGTRWIITSDALNSSGVIISSDP</sequence>
<accession>M1DV40</accession>
<evidence type="ECO:0000313" key="1">
    <source>
        <dbReference type="EnsemblPlants" id="PGSC0003DMT400094891"/>
    </source>
</evidence>
<reference evidence="2" key="1">
    <citation type="journal article" date="2011" name="Nature">
        <title>Genome sequence and analysis of the tuber crop potato.</title>
        <authorList>
            <consortium name="The Potato Genome Sequencing Consortium"/>
        </authorList>
    </citation>
    <scope>NUCLEOTIDE SEQUENCE [LARGE SCALE GENOMIC DNA]</scope>
    <source>
        <strain evidence="2">cv. DM1-3 516 R44</strain>
    </source>
</reference>
<name>M1DV40_SOLTU</name>
<dbReference type="InParanoid" id="M1DV40"/>
<reference evidence="1" key="2">
    <citation type="submission" date="2015-06" db="UniProtKB">
        <authorList>
            <consortium name="EnsemblPlants"/>
        </authorList>
    </citation>
    <scope>IDENTIFICATION</scope>
    <source>
        <strain evidence="1">DM1-3 516 R44</strain>
    </source>
</reference>